<dbReference type="Proteomes" id="UP001321047">
    <property type="component" value="Unassembled WGS sequence"/>
</dbReference>
<comment type="caution">
    <text evidence="2">The sequence shown here is derived from an EMBL/GenBank/DDBJ whole genome shotgun (WGS) entry which is preliminary data.</text>
</comment>
<feature type="compositionally biased region" description="Low complexity" evidence="1">
    <location>
        <begin position="39"/>
        <end position="54"/>
    </location>
</feature>
<name>A0AAP3E622_9EURY</name>
<evidence type="ECO:0000256" key="1">
    <source>
        <dbReference type="SAM" id="MobiDB-lite"/>
    </source>
</evidence>
<evidence type="ECO:0000313" key="2">
    <source>
        <dbReference type="EMBL" id="MCU4752188.1"/>
    </source>
</evidence>
<protein>
    <recommendedName>
        <fullName evidence="4">Lipoprotein</fullName>
    </recommendedName>
</protein>
<organism evidence="2 3">
    <name type="scientific">Natronosalvus hydrolyticus</name>
    <dbReference type="NCBI Taxonomy" id="2979988"/>
    <lineage>
        <taxon>Archaea</taxon>
        <taxon>Methanobacteriati</taxon>
        <taxon>Methanobacteriota</taxon>
        <taxon>Stenosarchaea group</taxon>
        <taxon>Halobacteria</taxon>
        <taxon>Halobacteriales</taxon>
        <taxon>Natrialbaceae</taxon>
        <taxon>Natronosalvus</taxon>
    </lineage>
</organism>
<evidence type="ECO:0000313" key="3">
    <source>
        <dbReference type="Proteomes" id="UP001321047"/>
    </source>
</evidence>
<dbReference type="AlphaFoldDB" id="A0AAP3E622"/>
<gene>
    <name evidence="2" type="ORF">OB919_09355</name>
</gene>
<evidence type="ECO:0008006" key="4">
    <source>
        <dbReference type="Google" id="ProtNLM"/>
    </source>
</evidence>
<feature type="region of interest" description="Disordered" evidence="1">
    <location>
        <begin position="39"/>
        <end position="60"/>
    </location>
</feature>
<reference evidence="2 3" key="1">
    <citation type="submission" date="2022-09" db="EMBL/GenBank/DDBJ databases">
        <title>Enrichment on poylsaccharides allowed isolation of novel metabolic and taxonomic groups of Haloarchaea.</title>
        <authorList>
            <person name="Sorokin D.Y."/>
            <person name="Elcheninov A.G."/>
            <person name="Khizhniak T.V."/>
            <person name="Kolganova T.V."/>
            <person name="Kublanov I.V."/>
        </authorList>
    </citation>
    <scope>NUCLEOTIDE SEQUENCE [LARGE SCALE GENOMIC DNA]</scope>
    <source>
        <strain evidence="2 3">AArc-curdl1</strain>
    </source>
</reference>
<dbReference type="EMBL" id="JAOPJZ010000005">
    <property type="protein sequence ID" value="MCU4752188.1"/>
    <property type="molecule type" value="Genomic_DNA"/>
</dbReference>
<accession>A0AAP3E622</accession>
<sequence length="179" mass="19253">MKLSSDRSVFTSTAPLSRRQTLTGLAGIGTVGLAGCLGSDDNSGDDSSGSGDNSPGTAEITFHGETYSYNDASCEGTTTFPPENQMIHYRDYGTQFEFWVERYDPEQSDTVKVHLGFPESSGQTIGEIEAYEGQTTADEIEFELESHTSGSLALEPASDMNDDVEHDPDGGVVEWDVSC</sequence>
<dbReference type="RefSeq" id="WP_342808525.1">
    <property type="nucleotide sequence ID" value="NZ_JAOPJZ010000005.1"/>
</dbReference>
<proteinExistence type="predicted"/>
<feature type="region of interest" description="Disordered" evidence="1">
    <location>
        <begin position="146"/>
        <end position="179"/>
    </location>
</feature>
<keyword evidence="3" id="KW-1185">Reference proteome</keyword>